<proteinExistence type="predicted"/>
<evidence type="ECO:0000256" key="1">
    <source>
        <dbReference type="SAM" id="MobiDB-lite"/>
    </source>
</evidence>
<accession>A0AAV4XTP6</accession>
<dbReference type="EMBL" id="BPLR01000937">
    <property type="protein sequence ID" value="GIY98575.1"/>
    <property type="molecule type" value="Genomic_DNA"/>
</dbReference>
<dbReference type="AlphaFoldDB" id="A0AAV4XTP6"/>
<sequence length="98" mass="11224">MQYALIVFFPYLFTAANKERTGSFKHSKTSATEKQEEASTPFPEPYTKANPKSEIYLMKFTNKQRWFPSLQGKKGKKRYPKNNTPVPHVSVSCASSSR</sequence>
<name>A0AAV4XTP6_CAEEX</name>
<dbReference type="Proteomes" id="UP001054945">
    <property type="component" value="Unassembled WGS sequence"/>
</dbReference>
<reference evidence="2 3" key="1">
    <citation type="submission" date="2021-06" db="EMBL/GenBank/DDBJ databases">
        <title>Caerostris extrusa draft genome.</title>
        <authorList>
            <person name="Kono N."/>
            <person name="Arakawa K."/>
        </authorList>
    </citation>
    <scope>NUCLEOTIDE SEQUENCE [LARGE SCALE GENOMIC DNA]</scope>
</reference>
<feature type="region of interest" description="Disordered" evidence="1">
    <location>
        <begin position="21"/>
        <end position="47"/>
    </location>
</feature>
<evidence type="ECO:0008006" key="4">
    <source>
        <dbReference type="Google" id="ProtNLM"/>
    </source>
</evidence>
<evidence type="ECO:0000313" key="2">
    <source>
        <dbReference type="EMBL" id="GIY98575.1"/>
    </source>
</evidence>
<evidence type="ECO:0000313" key="3">
    <source>
        <dbReference type="Proteomes" id="UP001054945"/>
    </source>
</evidence>
<organism evidence="2 3">
    <name type="scientific">Caerostris extrusa</name>
    <name type="common">Bark spider</name>
    <name type="synonym">Caerostris bankana</name>
    <dbReference type="NCBI Taxonomy" id="172846"/>
    <lineage>
        <taxon>Eukaryota</taxon>
        <taxon>Metazoa</taxon>
        <taxon>Ecdysozoa</taxon>
        <taxon>Arthropoda</taxon>
        <taxon>Chelicerata</taxon>
        <taxon>Arachnida</taxon>
        <taxon>Araneae</taxon>
        <taxon>Araneomorphae</taxon>
        <taxon>Entelegynae</taxon>
        <taxon>Araneoidea</taxon>
        <taxon>Araneidae</taxon>
        <taxon>Caerostris</taxon>
    </lineage>
</organism>
<comment type="caution">
    <text evidence="2">The sequence shown here is derived from an EMBL/GenBank/DDBJ whole genome shotgun (WGS) entry which is preliminary data.</text>
</comment>
<gene>
    <name evidence="2" type="ORF">CEXT_247491</name>
</gene>
<feature type="region of interest" description="Disordered" evidence="1">
    <location>
        <begin position="71"/>
        <end position="98"/>
    </location>
</feature>
<keyword evidence="3" id="KW-1185">Reference proteome</keyword>
<protein>
    <recommendedName>
        <fullName evidence="4">Secreted protein</fullName>
    </recommendedName>
</protein>